<dbReference type="NCBIfam" id="TIGR02601">
    <property type="entry name" value="autotrns_rpt"/>
    <property type="match status" value="2"/>
</dbReference>
<dbReference type="InterPro" id="IPR006315">
    <property type="entry name" value="OM_autotransptr_brl_dom"/>
</dbReference>
<dbReference type="RefSeq" id="WP_281734775.1">
    <property type="nucleotide sequence ID" value="NZ_JAKETQ010000001.1"/>
</dbReference>
<dbReference type="PROSITE" id="PS51208">
    <property type="entry name" value="AUTOTRANSPORTER"/>
    <property type="match status" value="1"/>
</dbReference>
<dbReference type="Gene3D" id="2.40.128.130">
    <property type="entry name" value="Autotransporter beta-domain"/>
    <property type="match status" value="1"/>
</dbReference>
<evidence type="ECO:0000259" key="2">
    <source>
        <dbReference type="PROSITE" id="PS51208"/>
    </source>
</evidence>
<comment type="caution">
    <text evidence="3">The sequence shown here is derived from an EMBL/GenBank/DDBJ whole genome shotgun (WGS) entry which is preliminary data.</text>
</comment>
<dbReference type="InterPro" id="IPR036709">
    <property type="entry name" value="Autotransporte_beta_dom_sf"/>
</dbReference>
<dbReference type="NCBIfam" id="TIGR01414">
    <property type="entry name" value="autotrans_barl"/>
    <property type="match status" value="1"/>
</dbReference>
<organism evidence="3 4">
    <name type="scientific">Paradevosia shaoguanensis</name>
    <dbReference type="NCBI Taxonomy" id="1335043"/>
    <lineage>
        <taxon>Bacteria</taxon>
        <taxon>Pseudomonadati</taxon>
        <taxon>Pseudomonadota</taxon>
        <taxon>Alphaproteobacteria</taxon>
        <taxon>Hyphomicrobiales</taxon>
        <taxon>Devosiaceae</taxon>
        <taxon>Paradevosia</taxon>
    </lineage>
</organism>
<sequence length="1188" mass="120073">MSQQSFGRLKYSLFERRRRSRLRLLLGVSAFAVMLALPAAIISTVPALAGDVSYTNGQTNSAAIDLTEDYALTAAGGVTATHSGVISGAGAISKEGTGELLLSGVNTYSGGTVINAGTLSLLNSDAAGTGTIAINDGTALVLSGASAMTIANDVELTGSTKIKTVQHATLGGLISGTGSLTKLGGGTLALSGPNTFSGGTTLYEGNIHLLDDQALGTGTLTNAALAASIGYGDGVSIANNIIANNGTKFWVGAGTATQAGTVVVGPNTFYLAKTGAGELVLTGKVGNVQAFQVDQGILTAGADNVLNARGTYSPGVNGTLRLWADQTVGAITGQGVLDLGSRRLEIASGNSFAIFDGALVGEEDANLVKTGVGGWQLDGNGTGYSGRFSLQEGFIRANGDFAGTPFFVSGGHLEGSGRVGDVFVDAGTLRGVDGSTLSIYNLSLSENATIEARLGAANAAALFDVAGDIVLDGKVDVINVGGFGQGIYRLFNYGGALDDRGLEIGAVPTGYNAGNLAVQTAVAGQVNLVADDPDYGPILFWDGSDASKWNNGQIDGGDGEWRRGGNAFTDATGTANGAMNPHPGFVVFTGQAGVVNVVTGFGEVHPDGMQFAVDGYRIGGEMLSWDDGDRIIRVGDGTAAGANYTAEISAAIDGGGRLVKTDLGTLILADRDFAYRGGTEVREGTLIVNGNIGDVDVLANGRLGGTGSVQNADVAGTLAAGQSIGTFTVEGDLTMRAGSTLEVEVDADGNADRIDVTGVANLEGGRVVTLASGGNYAPLTNYTILTAEGGVEGQFEGVESNLAFLSAALNYGDKDVQLALTRNGTGFGNVGQTRNQIATGEVVEPLGAGNTIYDRVLTLSADDARLAFDHLSGEVHASTKGVLAIQSRDLRDAMGDRIGAAFDALGLAADQQGNGTSVWSSASASGGTLKGDGNAADVGYSAGNLFVGADATFNQNWLLGFAVGYGQSALSIGARDSSASSSNLHVGVYGGGEVSDFTFKFGAGVTHHDIKTSRDAVFPGFEQTLTAGYGGNTTQVFGEIGHKFRFDSGLIVEPYANLALANIYTGAYAEEGGSAALSSNGGSFGTAVLTAGVRGSQQFVIGDGTKAQVTGAIGWTHATGGAPETQQAFAGGNTFSIAGAPVQGNSLFVKAGFGVELSESANLSVGYAGQFGTPGQNHGLKASLSVKF</sequence>
<dbReference type="Pfam" id="PF03797">
    <property type="entry name" value="Autotransporter"/>
    <property type="match status" value="1"/>
</dbReference>
<reference evidence="3" key="1">
    <citation type="submission" date="2022-03" db="EMBL/GenBank/DDBJ databases">
        <title>The complete genome sequence of a Methyloterrigena soli.</title>
        <authorList>
            <person name="Zi Z."/>
        </authorList>
    </citation>
    <scope>NUCLEOTIDE SEQUENCE</scope>
    <source>
        <strain evidence="3">M48</strain>
    </source>
</reference>
<name>A0AA41QJE8_9HYPH</name>
<dbReference type="SUPFAM" id="SSF103515">
    <property type="entry name" value="Autotransporter"/>
    <property type="match status" value="1"/>
</dbReference>
<evidence type="ECO:0000313" key="4">
    <source>
        <dbReference type="Proteomes" id="UP001156140"/>
    </source>
</evidence>
<evidence type="ECO:0000256" key="1">
    <source>
        <dbReference type="ARBA" id="ARBA00022729"/>
    </source>
</evidence>
<dbReference type="InterPro" id="IPR012332">
    <property type="entry name" value="Autotransporter_pectin_lyase_C"/>
</dbReference>
<dbReference type="GO" id="GO:0019867">
    <property type="term" value="C:outer membrane"/>
    <property type="evidence" value="ECO:0007669"/>
    <property type="project" value="InterPro"/>
</dbReference>
<keyword evidence="1" id="KW-0732">Signal</keyword>
<evidence type="ECO:0000313" key="3">
    <source>
        <dbReference type="EMBL" id="MCI0125588.1"/>
    </source>
</evidence>
<protein>
    <submittedName>
        <fullName evidence="3">Autotransporter domain-containing protein</fullName>
    </submittedName>
</protein>
<dbReference type="Pfam" id="PF12951">
    <property type="entry name" value="PATR"/>
    <property type="match status" value="3"/>
</dbReference>
<keyword evidence="4" id="KW-1185">Reference proteome</keyword>
<dbReference type="PANTHER" id="PTHR35037:SF3">
    <property type="entry name" value="C-TERMINAL REGION OF AIDA-LIKE PROTEIN"/>
    <property type="match status" value="1"/>
</dbReference>
<dbReference type="Proteomes" id="UP001156140">
    <property type="component" value="Unassembled WGS sequence"/>
</dbReference>
<dbReference type="InterPro" id="IPR051551">
    <property type="entry name" value="Autotransporter_adhesion"/>
</dbReference>
<dbReference type="SMART" id="SM00869">
    <property type="entry name" value="Autotransporter"/>
    <property type="match status" value="1"/>
</dbReference>
<feature type="domain" description="Autotransporter" evidence="2">
    <location>
        <begin position="911"/>
        <end position="1188"/>
    </location>
</feature>
<dbReference type="EMBL" id="JALAZD010000001">
    <property type="protein sequence ID" value="MCI0125588.1"/>
    <property type="molecule type" value="Genomic_DNA"/>
</dbReference>
<dbReference type="PANTHER" id="PTHR35037">
    <property type="entry name" value="C-TERMINAL REGION OF AIDA-LIKE PROTEIN"/>
    <property type="match status" value="1"/>
</dbReference>
<proteinExistence type="predicted"/>
<accession>A0AA41QJE8</accession>
<dbReference type="AlphaFoldDB" id="A0AA41QJE8"/>
<dbReference type="InterPro" id="IPR005546">
    <property type="entry name" value="Autotransporte_beta"/>
</dbReference>
<dbReference type="Gene3D" id="2.160.20.20">
    <property type="match status" value="1"/>
</dbReference>
<dbReference type="InterPro" id="IPR011050">
    <property type="entry name" value="Pectin_lyase_fold/virulence"/>
</dbReference>
<dbReference type="SUPFAM" id="SSF51126">
    <property type="entry name" value="Pectin lyase-like"/>
    <property type="match status" value="2"/>
</dbReference>
<gene>
    <name evidence="3" type="ORF">ML536_01980</name>
</gene>
<dbReference type="InterPro" id="IPR013425">
    <property type="entry name" value="Autotrns_rpt"/>
</dbReference>